<keyword evidence="1 5" id="KW-0547">Nucleotide-binding</keyword>
<comment type="caution">
    <text evidence="8">The sequence shown here is derived from an EMBL/GenBank/DDBJ whole genome shotgun (WGS) entry which is preliminary data.</text>
</comment>
<evidence type="ECO:0000259" key="7">
    <source>
        <dbReference type="PROSITE" id="PS51198"/>
    </source>
</evidence>
<dbReference type="InterPro" id="IPR027785">
    <property type="entry name" value="UvrD-like_helicase_C"/>
</dbReference>
<evidence type="ECO:0000256" key="2">
    <source>
        <dbReference type="ARBA" id="ARBA00022801"/>
    </source>
</evidence>
<accession>A0A5R9DZX8</accession>
<keyword evidence="3 5" id="KW-0347">Helicase</keyword>
<evidence type="ECO:0000313" key="8">
    <source>
        <dbReference type="EMBL" id="TLQ41085.1"/>
    </source>
</evidence>
<protein>
    <submittedName>
        <fullName evidence="8">ATP-dependent DNA helicase IV</fullName>
    </submittedName>
</protein>
<dbReference type="GO" id="GO:0005829">
    <property type="term" value="C:cytosol"/>
    <property type="evidence" value="ECO:0007669"/>
    <property type="project" value="TreeGrafter"/>
</dbReference>
<feature type="binding site" evidence="5">
    <location>
        <begin position="237"/>
        <end position="244"/>
    </location>
    <ligand>
        <name>ATP</name>
        <dbReference type="ChEBI" id="CHEBI:30616"/>
    </ligand>
</feature>
<dbReference type="Pfam" id="PF13538">
    <property type="entry name" value="UvrD_C_2"/>
    <property type="match status" value="1"/>
</dbReference>
<dbReference type="GO" id="GO:0000725">
    <property type="term" value="P:recombinational repair"/>
    <property type="evidence" value="ECO:0007669"/>
    <property type="project" value="TreeGrafter"/>
</dbReference>
<dbReference type="InterPro" id="IPR027417">
    <property type="entry name" value="P-loop_NTPase"/>
</dbReference>
<dbReference type="PROSITE" id="PS51198">
    <property type="entry name" value="UVRD_HELICASE_ATP_BIND"/>
    <property type="match status" value="1"/>
</dbReference>
<dbReference type="Gene3D" id="3.40.50.300">
    <property type="entry name" value="P-loop containing nucleotide triphosphate hydrolases"/>
    <property type="match status" value="3"/>
</dbReference>
<gene>
    <name evidence="8" type="ORF">FEZ33_06800</name>
</gene>
<dbReference type="NCBIfam" id="NF041464">
    <property type="entry name" value="HelD_BACSU"/>
    <property type="match status" value="1"/>
</dbReference>
<keyword evidence="6" id="KW-0175">Coiled coil</keyword>
<dbReference type="PANTHER" id="PTHR11070:SF17">
    <property type="entry name" value="DNA HELICASE IV"/>
    <property type="match status" value="1"/>
</dbReference>
<dbReference type="GO" id="GO:0003677">
    <property type="term" value="F:DNA binding"/>
    <property type="evidence" value="ECO:0007669"/>
    <property type="project" value="InterPro"/>
</dbReference>
<evidence type="ECO:0000256" key="4">
    <source>
        <dbReference type="ARBA" id="ARBA00022840"/>
    </source>
</evidence>
<evidence type="ECO:0000313" key="9">
    <source>
        <dbReference type="Proteomes" id="UP000306420"/>
    </source>
</evidence>
<dbReference type="EMBL" id="VBSP01000020">
    <property type="protein sequence ID" value="TLQ41085.1"/>
    <property type="molecule type" value="Genomic_DNA"/>
</dbReference>
<dbReference type="RefSeq" id="WP_138404652.1">
    <property type="nucleotide sequence ID" value="NZ_VBSP01000020.1"/>
</dbReference>
<dbReference type="InterPro" id="IPR013986">
    <property type="entry name" value="DExx_box_DNA_helicase_dom_sf"/>
</dbReference>
<keyword evidence="2 5" id="KW-0378">Hydrolase</keyword>
<dbReference type="OrthoDB" id="9787585at2"/>
<dbReference type="Proteomes" id="UP000306420">
    <property type="component" value="Unassembled WGS sequence"/>
</dbReference>
<dbReference type="InterPro" id="IPR048228">
    <property type="entry name" value="HelD_bacillota"/>
</dbReference>
<dbReference type="Gene3D" id="1.10.10.160">
    <property type="match status" value="1"/>
</dbReference>
<evidence type="ECO:0000256" key="3">
    <source>
        <dbReference type="ARBA" id="ARBA00022806"/>
    </source>
</evidence>
<name>A0A5R9DZX8_9LACT</name>
<evidence type="ECO:0000256" key="1">
    <source>
        <dbReference type="ARBA" id="ARBA00022741"/>
    </source>
</evidence>
<dbReference type="GO" id="GO:0043138">
    <property type="term" value="F:3'-5' DNA helicase activity"/>
    <property type="evidence" value="ECO:0007669"/>
    <property type="project" value="TreeGrafter"/>
</dbReference>
<sequence length="728" mass="84308">MTQNNLHDYEKEFAKEAEYLDFVYKKMLQSRDSLDAFVKEAREDGLAFVQKMSEDVRVDFSSFSDNMDTFSTIEMKNREIDQMNSRIISAEKLLENVKRSLDAPYFGKVDVDFLEDEEAESFYIGINSFDDDNYAKFVYDWRSPVAELFYNNTTGESAYEVSGNMIEVEIDKRRQFVIDKDTLLKFFDTSVSIQDDVLLEALEQDSSSLMQDITSTIQSEQNVIIRDTKHPIILVNGVAGSGKTSTIMQRIAYLLYSFRKEITSDNILILSPNEHFVSYISNVLPSLGEKTPLNMTLLQFVGRHLSMELEDEQTYFNRISSHEVPKQTEIIRSASFIDFINESEELILQHMDFFNPVLRKDKEIVSTEKILKAFEQTPDSSPLIARIQATRQLLSSNWERRMTKLAQKPNVIDRVMSLPESLQQKFFKELITDDSPQTINKYAKRYVHIQYSQVTRDVRGLAWINLQGIFEKIYFAYTQEVYQFNPDGILNIDEAVVFIYIYNRFIEKLSLTNMRFVLVDEVQDYTEAQIRLLVSLFPKSAFTMVGDENQAIFNANIKFQDIINNFSARSENVELYQLVNSYRSSGSITRLFNRLATNNDEWEIVPIRPAGNEPKIIKVETKADNIKLLEEIHQELDGKALTLITKTMVEADELEQLLGQELLDRLNLTIIPISLSKGLEFDNVLIHNASNDNYHTQRDKRILYTASSRAMKNLYITFSDSLTEFLQA</sequence>
<dbReference type="PANTHER" id="PTHR11070">
    <property type="entry name" value="UVRD / RECB / PCRA DNA HELICASE FAMILY MEMBER"/>
    <property type="match status" value="1"/>
</dbReference>
<dbReference type="InterPro" id="IPR014016">
    <property type="entry name" value="UvrD-like_ATP-bd"/>
</dbReference>
<keyword evidence="4 5" id="KW-0067">ATP-binding</keyword>
<dbReference type="GO" id="GO:0005524">
    <property type="term" value="F:ATP binding"/>
    <property type="evidence" value="ECO:0007669"/>
    <property type="project" value="UniProtKB-UniRule"/>
</dbReference>
<dbReference type="SUPFAM" id="SSF52540">
    <property type="entry name" value="P-loop containing nucleoside triphosphate hydrolases"/>
    <property type="match status" value="1"/>
</dbReference>
<feature type="domain" description="UvrD-like helicase ATP-binding" evidence="7">
    <location>
        <begin position="216"/>
        <end position="585"/>
    </location>
</feature>
<dbReference type="InterPro" id="IPR000212">
    <property type="entry name" value="DNA_helicase_UvrD/REP"/>
</dbReference>
<evidence type="ECO:0000256" key="6">
    <source>
        <dbReference type="SAM" id="Coils"/>
    </source>
</evidence>
<reference evidence="8 9" key="1">
    <citation type="submission" date="2019-05" db="EMBL/GenBank/DDBJ databases">
        <title>The metagenome of a microbial culture collection derived from dairy environment covers the genomic content of the human microbiome.</title>
        <authorList>
            <person name="Roder T."/>
            <person name="Wuthrich D."/>
            <person name="Sattari Z."/>
            <person name="Von Ah U."/>
            <person name="Bar C."/>
            <person name="Ronchi F."/>
            <person name="Macpherson A.J."/>
            <person name="Ganal-Vonarburg S.C."/>
            <person name="Bruggmann R."/>
            <person name="Vergeres G."/>
        </authorList>
    </citation>
    <scope>NUCLEOTIDE SEQUENCE [LARGE SCALE GENOMIC DNA]</scope>
    <source>
        <strain evidence="8 9">FAM 24227</strain>
    </source>
</reference>
<organism evidence="8 9">
    <name type="scientific">Ruoffia tabacinasalis</name>
    <dbReference type="NCBI Taxonomy" id="87458"/>
    <lineage>
        <taxon>Bacteria</taxon>
        <taxon>Bacillati</taxon>
        <taxon>Bacillota</taxon>
        <taxon>Bacilli</taxon>
        <taxon>Lactobacillales</taxon>
        <taxon>Aerococcaceae</taxon>
        <taxon>Ruoffia</taxon>
    </lineage>
</organism>
<feature type="coiled-coil region" evidence="6">
    <location>
        <begin position="73"/>
        <end position="100"/>
    </location>
</feature>
<dbReference type="Pfam" id="PF00580">
    <property type="entry name" value="UvrD-helicase"/>
    <property type="match status" value="1"/>
</dbReference>
<evidence type="ECO:0000256" key="5">
    <source>
        <dbReference type="PROSITE-ProRule" id="PRU00560"/>
    </source>
</evidence>
<proteinExistence type="predicted"/>
<dbReference type="GO" id="GO:0016787">
    <property type="term" value="F:hydrolase activity"/>
    <property type="evidence" value="ECO:0007669"/>
    <property type="project" value="UniProtKB-UniRule"/>
</dbReference>
<dbReference type="AlphaFoldDB" id="A0A5R9DZX8"/>